<evidence type="ECO:0000313" key="1">
    <source>
        <dbReference type="EMBL" id="KIM94433.1"/>
    </source>
</evidence>
<dbReference type="HOGENOM" id="CLU_3050925_0_0_1"/>
<dbReference type="InParanoid" id="A0A0C3C6B5"/>
<accession>A0A0C3C6B5</accession>
<proteinExistence type="predicted"/>
<sequence>MPKDESGKDISQETMTTKYPTKSFSQVAGHYQLCRSLPTDLSLAAWGMVRQLDK</sequence>
<dbReference type="EMBL" id="KN832890">
    <property type="protein sequence ID" value="KIM94433.1"/>
    <property type="molecule type" value="Genomic_DNA"/>
</dbReference>
<reference evidence="2" key="2">
    <citation type="submission" date="2015-01" db="EMBL/GenBank/DDBJ databases">
        <title>Evolutionary Origins and Diversification of the Mycorrhizal Mutualists.</title>
        <authorList>
            <consortium name="DOE Joint Genome Institute"/>
            <consortium name="Mycorrhizal Genomics Consortium"/>
            <person name="Kohler A."/>
            <person name="Kuo A."/>
            <person name="Nagy L.G."/>
            <person name="Floudas D."/>
            <person name="Copeland A."/>
            <person name="Barry K.W."/>
            <person name="Cichocki N."/>
            <person name="Veneault-Fourrey C."/>
            <person name="LaButti K."/>
            <person name="Lindquist E.A."/>
            <person name="Lipzen A."/>
            <person name="Lundell T."/>
            <person name="Morin E."/>
            <person name="Murat C."/>
            <person name="Riley R."/>
            <person name="Ohm R."/>
            <person name="Sun H."/>
            <person name="Tunlid A."/>
            <person name="Henrissat B."/>
            <person name="Grigoriev I.V."/>
            <person name="Hibbett D.S."/>
            <person name="Martin F."/>
        </authorList>
    </citation>
    <scope>NUCLEOTIDE SEQUENCE [LARGE SCALE GENOMIC DNA]</scope>
    <source>
        <strain evidence="2">Zn</strain>
    </source>
</reference>
<name>A0A0C3C6B5_OIDMZ</name>
<protein>
    <submittedName>
        <fullName evidence="1">Uncharacterized protein</fullName>
    </submittedName>
</protein>
<reference evidence="1 2" key="1">
    <citation type="submission" date="2014-04" db="EMBL/GenBank/DDBJ databases">
        <authorList>
            <consortium name="DOE Joint Genome Institute"/>
            <person name="Kuo A."/>
            <person name="Martino E."/>
            <person name="Perotto S."/>
            <person name="Kohler A."/>
            <person name="Nagy L.G."/>
            <person name="Floudas D."/>
            <person name="Copeland A."/>
            <person name="Barry K.W."/>
            <person name="Cichocki N."/>
            <person name="Veneault-Fourrey C."/>
            <person name="LaButti K."/>
            <person name="Lindquist E.A."/>
            <person name="Lipzen A."/>
            <person name="Lundell T."/>
            <person name="Morin E."/>
            <person name="Murat C."/>
            <person name="Sun H."/>
            <person name="Tunlid A."/>
            <person name="Henrissat B."/>
            <person name="Grigoriev I.V."/>
            <person name="Hibbett D.S."/>
            <person name="Martin F."/>
            <person name="Nordberg H.P."/>
            <person name="Cantor M.N."/>
            <person name="Hua S.X."/>
        </authorList>
    </citation>
    <scope>NUCLEOTIDE SEQUENCE [LARGE SCALE GENOMIC DNA]</scope>
    <source>
        <strain evidence="1 2">Zn</strain>
    </source>
</reference>
<dbReference type="AlphaFoldDB" id="A0A0C3C6B5"/>
<dbReference type="Proteomes" id="UP000054321">
    <property type="component" value="Unassembled WGS sequence"/>
</dbReference>
<organism evidence="1 2">
    <name type="scientific">Oidiodendron maius (strain Zn)</name>
    <dbReference type="NCBI Taxonomy" id="913774"/>
    <lineage>
        <taxon>Eukaryota</taxon>
        <taxon>Fungi</taxon>
        <taxon>Dikarya</taxon>
        <taxon>Ascomycota</taxon>
        <taxon>Pezizomycotina</taxon>
        <taxon>Leotiomycetes</taxon>
        <taxon>Leotiomycetes incertae sedis</taxon>
        <taxon>Myxotrichaceae</taxon>
        <taxon>Oidiodendron</taxon>
    </lineage>
</organism>
<keyword evidence="2" id="KW-1185">Reference proteome</keyword>
<gene>
    <name evidence="1" type="ORF">OIDMADRAFT_21417</name>
</gene>
<evidence type="ECO:0000313" key="2">
    <source>
        <dbReference type="Proteomes" id="UP000054321"/>
    </source>
</evidence>